<comment type="subcellular location">
    <subcellularLocation>
        <location evidence="1 6">Membrane</location>
        <topology evidence="1 6">Multi-pass membrane protein</topology>
    </subcellularLocation>
</comment>
<keyword evidence="8" id="KW-1185">Reference proteome</keyword>
<evidence type="ECO:0000256" key="1">
    <source>
        <dbReference type="ARBA" id="ARBA00004141"/>
    </source>
</evidence>
<dbReference type="PRINTS" id="PR00259">
    <property type="entry name" value="TMFOUR"/>
</dbReference>
<dbReference type="OrthoDB" id="9972904at2759"/>
<dbReference type="FunFam" id="1.10.1450.10:FF:000029">
    <property type="entry name" value="Tetraspanin"/>
    <property type="match status" value="1"/>
</dbReference>
<dbReference type="InterPro" id="IPR008952">
    <property type="entry name" value="Tetraspanin_EC2_sf"/>
</dbReference>
<dbReference type="PANTHER" id="PTHR19282:SF534">
    <property type="entry name" value="TETRASPANIN FAMILY-RELATED"/>
    <property type="match status" value="1"/>
</dbReference>
<dbReference type="Proteomes" id="UP000887567">
    <property type="component" value="Unplaced"/>
</dbReference>
<evidence type="ECO:0000256" key="6">
    <source>
        <dbReference type="RuleBase" id="RU361218"/>
    </source>
</evidence>
<evidence type="ECO:0000313" key="7">
    <source>
        <dbReference type="EnsemblMetazoa" id="XP_020908822.1"/>
    </source>
</evidence>
<protein>
    <recommendedName>
        <fullName evidence="6">Tetraspanin</fullName>
    </recommendedName>
</protein>
<proteinExistence type="inferred from homology"/>
<evidence type="ECO:0000313" key="8">
    <source>
        <dbReference type="Proteomes" id="UP000887567"/>
    </source>
</evidence>
<dbReference type="Gene3D" id="1.10.1450.10">
    <property type="entry name" value="Tetraspanin"/>
    <property type="match status" value="1"/>
</dbReference>
<evidence type="ECO:0000256" key="2">
    <source>
        <dbReference type="ARBA" id="ARBA00006840"/>
    </source>
</evidence>
<dbReference type="EnsemblMetazoa" id="XM_021053163.2">
    <property type="protein sequence ID" value="XP_020908822.1"/>
    <property type="gene ID" value="LOC110246790"/>
</dbReference>
<dbReference type="SUPFAM" id="SSF48652">
    <property type="entry name" value="Tetraspanin"/>
    <property type="match status" value="1"/>
</dbReference>
<dbReference type="RefSeq" id="XP_020908822.1">
    <property type="nucleotide sequence ID" value="XM_021053163.2"/>
</dbReference>
<dbReference type="PANTHER" id="PTHR19282">
    <property type="entry name" value="TETRASPANIN"/>
    <property type="match status" value="1"/>
</dbReference>
<dbReference type="OMA" id="IWARIQF"/>
<feature type="transmembrane region" description="Helical" evidence="6">
    <location>
        <begin position="54"/>
        <end position="78"/>
    </location>
</feature>
<dbReference type="GO" id="GO:0005886">
    <property type="term" value="C:plasma membrane"/>
    <property type="evidence" value="ECO:0007669"/>
    <property type="project" value="TreeGrafter"/>
</dbReference>
<accession>A0A913XS30</accession>
<keyword evidence="3 6" id="KW-0812">Transmembrane</keyword>
<dbReference type="InterPro" id="IPR000301">
    <property type="entry name" value="Tetraspanin_animals"/>
</dbReference>
<dbReference type="InterPro" id="IPR018499">
    <property type="entry name" value="Tetraspanin/Peripherin"/>
</dbReference>
<dbReference type="Pfam" id="PF00335">
    <property type="entry name" value="Tetraspanin"/>
    <property type="match status" value="1"/>
</dbReference>
<dbReference type="PIRSF" id="PIRSF002419">
    <property type="entry name" value="Tetraspanin"/>
    <property type="match status" value="1"/>
</dbReference>
<dbReference type="AlphaFoldDB" id="A0A913XS30"/>
<keyword evidence="5 6" id="KW-0472">Membrane</keyword>
<evidence type="ECO:0000256" key="4">
    <source>
        <dbReference type="ARBA" id="ARBA00022989"/>
    </source>
</evidence>
<dbReference type="KEGG" id="epa:110246790"/>
<feature type="transmembrane region" description="Helical" evidence="6">
    <location>
        <begin position="212"/>
        <end position="239"/>
    </location>
</feature>
<reference evidence="7" key="1">
    <citation type="submission" date="2022-11" db="UniProtKB">
        <authorList>
            <consortium name="EnsemblMetazoa"/>
        </authorList>
    </citation>
    <scope>IDENTIFICATION</scope>
</reference>
<comment type="similarity">
    <text evidence="2 6">Belongs to the tetraspanin (TM4SF) family.</text>
</comment>
<feature type="transmembrane region" description="Helical" evidence="6">
    <location>
        <begin position="12"/>
        <end position="39"/>
    </location>
</feature>
<organism evidence="7 8">
    <name type="scientific">Exaiptasia diaphana</name>
    <name type="common">Tropical sea anemone</name>
    <name type="synonym">Aiptasia pulchella</name>
    <dbReference type="NCBI Taxonomy" id="2652724"/>
    <lineage>
        <taxon>Eukaryota</taxon>
        <taxon>Metazoa</taxon>
        <taxon>Cnidaria</taxon>
        <taxon>Anthozoa</taxon>
        <taxon>Hexacorallia</taxon>
        <taxon>Actiniaria</taxon>
        <taxon>Aiptasiidae</taxon>
        <taxon>Exaiptasia</taxon>
    </lineage>
</organism>
<dbReference type="PROSITE" id="PS51257">
    <property type="entry name" value="PROKAR_LIPOPROTEIN"/>
    <property type="match status" value="1"/>
</dbReference>
<evidence type="ECO:0000256" key="5">
    <source>
        <dbReference type="ARBA" id="ARBA00023136"/>
    </source>
</evidence>
<dbReference type="GeneID" id="110246790"/>
<keyword evidence="4 6" id="KW-1133">Transmembrane helix</keyword>
<feature type="transmembrane region" description="Helical" evidence="6">
    <location>
        <begin position="90"/>
        <end position="109"/>
    </location>
</feature>
<name>A0A913XS30_EXADI</name>
<evidence type="ECO:0000256" key="3">
    <source>
        <dbReference type="ARBA" id="ARBA00022692"/>
    </source>
</evidence>
<sequence length="248" mass="27478">MAEKLGPCLQCIRYLLFVFNALFWVMGCGVLSVGVWAIVQFNDYMKLSSHDFAIAAYILIGVGFFIAIVGFIGCCGALREHTCLLKTFAVILGFLFLVELGTAITGYVFRDEIKSGFNEGLDSALDKYSDAGFKDVWDNMQSNLHCCGSKNYTDWFGKKKSTSVSWNTSVPESCCRTKTKNCNVDVTLNPRKIYSDKSCYTAAVEYIEDKMIIIGSVALAIAVFQLIGITFSCCLAATLQNLKMYELV</sequence>